<sequence length="112" mass="12148">MRIPRKTPEVRVPRLVGLMAVDARETAEARGVRLAAPDRPDFHLTVVDYVVRQYPLPGSEVPRGAVVTVWFDFGEGEGGGGAGVREPRRGGSPPGGLYRELDEPGDPFAVLR</sequence>
<dbReference type="InterPro" id="IPR005543">
    <property type="entry name" value="PASTA_dom"/>
</dbReference>
<proteinExistence type="predicted"/>
<dbReference type="PROSITE" id="PS51178">
    <property type="entry name" value="PASTA"/>
    <property type="match status" value="1"/>
</dbReference>
<dbReference type="EMBL" id="CP066831">
    <property type="protein sequence ID" value="QQM42747.1"/>
    <property type="molecule type" value="Genomic_DNA"/>
</dbReference>
<organism evidence="3 4">
    <name type="scientific">Streptomyces liliifuscus</name>
    <dbReference type="NCBI Taxonomy" id="2797636"/>
    <lineage>
        <taxon>Bacteria</taxon>
        <taxon>Bacillati</taxon>
        <taxon>Actinomycetota</taxon>
        <taxon>Actinomycetes</taxon>
        <taxon>Kitasatosporales</taxon>
        <taxon>Streptomycetaceae</taxon>
        <taxon>Streptomyces</taxon>
    </lineage>
</organism>
<keyword evidence="4" id="KW-1185">Reference proteome</keyword>
<evidence type="ECO:0000256" key="1">
    <source>
        <dbReference type="SAM" id="MobiDB-lite"/>
    </source>
</evidence>
<feature type="region of interest" description="Disordered" evidence="1">
    <location>
        <begin position="76"/>
        <end position="112"/>
    </location>
</feature>
<name>A0A7T7I8J4_9ACTN</name>
<gene>
    <name evidence="3" type="ORF">JEQ17_27200</name>
</gene>
<dbReference type="KEGG" id="slf:JEQ17_27200"/>
<evidence type="ECO:0000313" key="4">
    <source>
        <dbReference type="Proteomes" id="UP000595636"/>
    </source>
</evidence>
<reference evidence="3 4" key="1">
    <citation type="submission" date="2020-12" db="EMBL/GenBank/DDBJ databases">
        <title>A novel species.</title>
        <authorList>
            <person name="Li K."/>
        </authorList>
    </citation>
    <scope>NUCLEOTIDE SEQUENCE [LARGE SCALE GENOMIC DNA]</scope>
    <source>
        <strain evidence="3 4">ZYC-3</strain>
    </source>
</reference>
<dbReference type="Pfam" id="PF03793">
    <property type="entry name" value="PASTA"/>
    <property type="match status" value="1"/>
</dbReference>
<dbReference type="Gene3D" id="3.30.10.20">
    <property type="match status" value="1"/>
</dbReference>
<accession>A0A7T7I8J4</accession>
<evidence type="ECO:0000259" key="2">
    <source>
        <dbReference type="PROSITE" id="PS51178"/>
    </source>
</evidence>
<dbReference type="Proteomes" id="UP000595636">
    <property type="component" value="Chromosome"/>
</dbReference>
<dbReference type="CDD" id="cd06577">
    <property type="entry name" value="PASTA_pknB"/>
    <property type="match status" value="1"/>
</dbReference>
<dbReference type="AlphaFoldDB" id="A0A7T7I8J4"/>
<protein>
    <submittedName>
        <fullName evidence="3">PASTA domain-containing protein</fullName>
    </submittedName>
</protein>
<feature type="domain" description="PASTA" evidence="2">
    <location>
        <begin position="6"/>
        <end position="73"/>
    </location>
</feature>
<evidence type="ECO:0000313" key="3">
    <source>
        <dbReference type="EMBL" id="QQM42747.1"/>
    </source>
</evidence>